<organism evidence="2">
    <name type="scientific">Geoglobus ahangari</name>
    <dbReference type="NCBI Taxonomy" id="113653"/>
    <lineage>
        <taxon>Archaea</taxon>
        <taxon>Methanobacteriati</taxon>
        <taxon>Methanobacteriota</taxon>
        <taxon>Archaeoglobi</taxon>
        <taxon>Archaeoglobales</taxon>
        <taxon>Archaeoglobaceae</taxon>
        <taxon>Geoglobus</taxon>
    </lineage>
</organism>
<protein>
    <submittedName>
        <fullName evidence="2">Nickel pincer cofactor biosynthesis protein LarB</fullName>
    </submittedName>
</protein>
<dbReference type="PANTHER" id="PTHR43064:SF1">
    <property type="entry name" value="SLL1489 PROTEIN"/>
    <property type="match status" value="1"/>
</dbReference>
<dbReference type="InterPro" id="IPR039476">
    <property type="entry name" value="P2CMN_synthase_LarB"/>
</dbReference>
<dbReference type="PANTHER" id="PTHR43064">
    <property type="entry name" value="PHOSPHORIBOSYLAMINOIMIDAZOLE CARBOXYLASE-RELATED"/>
    <property type="match status" value="1"/>
</dbReference>
<dbReference type="EMBL" id="DRUC01000092">
    <property type="protein sequence ID" value="HHF48687.1"/>
    <property type="molecule type" value="Genomic_DNA"/>
</dbReference>
<dbReference type="InterPro" id="IPR000031">
    <property type="entry name" value="PurE_dom"/>
</dbReference>
<gene>
    <name evidence="2" type="primary">larB</name>
    <name evidence="4" type="ORF">ENL48_06030</name>
    <name evidence="3" type="ORF">ENT89_01940</name>
    <name evidence="2" type="ORF">ENX77_06660</name>
</gene>
<reference evidence="2" key="1">
    <citation type="journal article" date="2020" name="mSystems">
        <title>Genome- and Community-Level Interaction Insights into Carbon Utilization and Element Cycling Functions of Hydrothermarchaeota in Hydrothermal Sediment.</title>
        <authorList>
            <person name="Zhou Z."/>
            <person name="Liu Y."/>
            <person name="Xu W."/>
            <person name="Pan J."/>
            <person name="Luo Z.H."/>
            <person name="Li M."/>
        </authorList>
    </citation>
    <scope>NUCLEOTIDE SEQUENCE [LARGE SCALE GENOMIC DNA]</scope>
    <source>
        <strain evidence="4">SpSt-10</strain>
        <strain evidence="3">SpSt-62</strain>
        <strain evidence="2">SpSt-97</strain>
    </source>
</reference>
<accession>A0A7C3YF39</accession>
<proteinExistence type="predicted"/>
<dbReference type="GO" id="GO:0006189">
    <property type="term" value="P:'de novo' IMP biosynthetic process"/>
    <property type="evidence" value="ECO:0007669"/>
    <property type="project" value="InterPro"/>
</dbReference>
<dbReference type="AlphaFoldDB" id="A0A7C3YF39"/>
<dbReference type="GO" id="GO:0016787">
    <property type="term" value="F:hydrolase activity"/>
    <property type="evidence" value="ECO:0007669"/>
    <property type="project" value="InterPro"/>
</dbReference>
<dbReference type="EMBL" id="DTPI01000032">
    <property type="protein sequence ID" value="HGE66778.1"/>
    <property type="molecule type" value="Genomic_DNA"/>
</dbReference>
<evidence type="ECO:0000313" key="4">
    <source>
        <dbReference type="EMBL" id="HHF48687.1"/>
    </source>
</evidence>
<dbReference type="SUPFAM" id="SSF52255">
    <property type="entry name" value="N5-CAIR mutase (phosphoribosylaminoimidazole carboxylase, PurE)"/>
    <property type="match status" value="1"/>
</dbReference>
<dbReference type="SMART" id="SM01001">
    <property type="entry name" value="AIRC"/>
    <property type="match status" value="1"/>
</dbReference>
<dbReference type="NCBIfam" id="NF033503">
    <property type="entry name" value="LarB"/>
    <property type="match status" value="1"/>
</dbReference>
<name>A0A7C3YF39_9EURY</name>
<dbReference type="EMBL" id="DTAK01000012">
    <property type="protein sequence ID" value="HGU58963.1"/>
    <property type="molecule type" value="Genomic_DNA"/>
</dbReference>
<sequence length="242" mass="26646">MKIEDILKKINGKELSKLFLLKISEIANLDSGRFERIGKPEAVLAEFKSKDEIREIVKKCVEEDRPILLTRLREEHFEVLKDFDLRVNKKARTASYKRMSENEGKVAILAAGTSDIQVAEEAKETAEFLGLKTLTFYDIGIAGIHRMIEPLSKIKEEDVDSIIVVAGMEGALPSVVAALVDIPVIAVPTSVGYGTHLGGFTALFSMLQSCSSGVAVVNIDNGFGAAVFAYLISRRVNRFRSV</sequence>
<dbReference type="Gene3D" id="3.40.50.1970">
    <property type="match status" value="1"/>
</dbReference>
<evidence type="ECO:0000313" key="2">
    <source>
        <dbReference type="EMBL" id="HGE66778.1"/>
    </source>
</evidence>
<comment type="caution">
    <text evidence="2">The sequence shown here is derived from an EMBL/GenBank/DDBJ whole genome shotgun (WGS) entry which is preliminary data.</text>
</comment>
<feature type="domain" description="PurE" evidence="1">
    <location>
        <begin position="104"/>
        <end position="238"/>
    </location>
</feature>
<dbReference type="Pfam" id="PF00731">
    <property type="entry name" value="AIRC"/>
    <property type="match status" value="1"/>
</dbReference>
<evidence type="ECO:0000313" key="3">
    <source>
        <dbReference type="EMBL" id="HGU58963.1"/>
    </source>
</evidence>
<evidence type="ECO:0000259" key="1">
    <source>
        <dbReference type="SMART" id="SM01001"/>
    </source>
</evidence>